<keyword evidence="3" id="KW-0732">Signal</keyword>
<feature type="transmembrane region" description="Helical" evidence="2">
    <location>
        <begin position="275"/>
        <end position="299"/>
    </location>
</feature>
<reference evidence="5 6" key="1">
    <citation type="submission" date="2018-10" db="EMBL/GenBank/DDBJ databases">
        <title>Genomic Encyclopedia of Archaeal and Bacterial Type Strains, Phase II (KMG-II): from individual species to whole genera.</title>
        <authorList>
            <person name="Goeker M."/>
        </authorList>
    </citation>
    <scope>NUCLEOTIDE SEQUENCE [LARGE SCALE GENOMIC DNA]</scope>
    <source>
        <strain evidence="5 6">RP-AC37</strain>
    </source>
</reference>
<feature type="compositionally biased region" description="Basic and acidic residues" evidence="1">
    <location>
        <begin position="409"/>
        <end position="423"/>
    </location>
</feature>
<feature type="chain" id="PRO_5019231977" evidence="3">
    <location>
        <begin position="26"/>
        <end position="532"/>
    </location>
</feature>
<dbReference type="GO" id="GO:0010045">
    <property type="term" value="P:response to nickel cation"/>
    <property type="evidence" value="ECO:0007669"/>
    <property type="project" value="TreeGrafter"/>
</dbReference>
<protein>
    <submittedName>
        <fullName evidence="5">ABC-type nickel/cobalt efflux system permease component RcnA</fullName>
    </submittedName>
</protein>
<feature type="signal peptide" evidence="3">
    <location>
        <begin position="1"/>
        <end position="25"/>
    </location>
</feature>
<dbReference type="EMBL" id="RBWV01000012">
    <property type="protein sequence ID" value="RKS73940.1"/>
    <property type="molecule type" value="Genomic_DNA"/>
</dbReference>
<evidence type="ECO:0000259" key="4">
    <source>
        <dbReference type="Pfam" id="PF13386"/>
    </source>
</evidence>
<dbReference type="Pfam" id="PF13386">
    <property type="entry name" value="DsbD_2"/>
    <property type="match status" value="1"/>
</dbReference>
<feature type="transmembrane region" description="Helical" evidence="2">
    <location>
        <begin position="428"/>
        <end position="450"/>
    </location>
</feature>
<evidence type="ECO:0000256" key="3">
    <source>
        <dbReference type="SAM" id="SignalP"/>
    </source>
</evidence>
<feature type="transmembrane region" description="Helical" evidence="2">
    <location>
        <begin position="456"/>
        <end position="484"/>
    </location>
</feature>
<dbReference type="PROSITE" id="PS51318">
    <property type="entry name" value="TAT"/>
    <property type="match status" value="1"/>
</dbReference>
<dbReference type="GO" id="GO:0046583">
    <property type="term" value="F:monoatomic cation efflux transmembrane transporter activity"/>
    <property type="evidence" value="ECO:0007669"/>
    <property type="project" value="TreeGrafter"/>
</dbReference>
<dbReference type="Proteomes" id="UP000281955">
    <property type="component" value="Unassembled WGS sequence"/>
</dbReference>
<dbReference type="InterPro" id="IPR039447">
    <property type="entry name" value="UreH-like_TM_dom"/>
</dbReference>
<keyword evidence="2" id="KW-1133">Transmembrane helix</keyword>
<keyword evidence="2" id="KW-0812">Transmembrane</keyword>
<dbReference type="RefSeq" id="WP_121193728.1">
    <property type="nucleotide sequence ID" value="NZ_RBWV01000012.1"/>
</dbReference>
<feature type="transmembrane region" description="Helical" evidence="2">
    <location>
        <begin position="233"/>
        <end position="254"/>
    </location>
</feature>
<dbReference type="GO" id="GO:0015099">
    <property type="term" value="F:nickel cation transmembrane transporter activity"/>
    <property type="evidence" value="ECO:0007669"/>
    <property type="project" value="TreeGrafter"/>
</dbReference>
<keyword evidence="6" id="KW-1185">Reference proteome</keyword>
<feature type="transmembrane region" description="Helical" evidence="2">
    <location>
        <begin position="505"/>
        <end position="530"/>
    </location>
</feature>
<feature type="compositionally biased region" description="Basic and acidic residues" evidence="1">
    <location>
        <begin position="341"/>
        <end position="354"/>
    </location>
</feature>
<accession>A0A420XP15</accession>
<feature type="region of interest" description="Disordered" evidence="1">
    <location>
        <begin position="396"/>
        <end position="423"/>
    </location>
</feature>
<dbReference type="GO" id="GO:0006824">
    <property type="term" value="P:cobalt ion transport"/>
    <property type="evidence" value="ECO:0007669"/>
    <property type="project" value="UniProtKB-KW"/>
</dbReference>
<dbReference type="InterPro" id="IPR051224">
    <property type="entry name" value="NiCoT_RcnA"/>
</dbReference>
<gene>
    <name evidence="5" type="ORF">CLV35_2436</name>
</gene>
<feature type="domain" description="Urease accessory protein UreH-like transmembrane" evidence="4">
    <location>
        <begin position="423"/>
        <end position="489"/>
    </location>
</feature>
<dbReference type="PANTHER" id="PTHR40659:SF1">
    <property type="entry name" value="NICKEL_COBALT EFFLUX SYSTEM RCNA"/>
    <property type="match status" value="1"/>
</dbReference>
<dbReference type="InParanoid" id="A0A420XP15"/>
<dbReference type="InterPro" id="IPR006311">
    <property type="entry name" value="TAT_signal"/>
</dbReference>
<evidence type="ECO:0000256" key="2">
    <source>
        <dbReference type="SAM" id="Phobius"/>
    </source>
</evidence>
<feature type="compositionally biased region" description="Low complexity" evidence="1">
    <location>
        <begin position="396"/>
        <end position="406"/>
    </location>
</feature>
<evidence type="ECO:0000256" key="1">
    <source>
        <dbReference type="SAM" id="MobiDB-lite"/>
    </source>
</evidence>
<dbReference type="PANTHER" id="PTHR40659">
    <property type="entry name" value="NICKEL/COBALT EFFLUX SYSTEM RCNA"/>
    <property type="match status" value="1"/>
</dbReference>
<feature type="compositionally biased region" description="Basic residues" evidence="1">
    <location>
        <begin position="355"/>
        <end position="371"/>
    </location>
</feature>
<dbReference type="OrthoDB" id="271709at2"/>
<keyword evidence="2" id="KW-0472">Membrane</keyword>
<dbReference type="GO" id="GO:0032025">
    <property type="term" value="P:response to cobalt ion"/>
    <property type="evidence" value="ECO:0007669"/>
    <property type="project" value="TreeGrafter"/>
</dbReference>
<organism evidence="5 6">
    <name type="scientific">Motilibacter peucedani</name>
    <dbReference type="NCBI Taxonomy" id="598650"/>
    <lineage>
        <taxon>Bacteria</taxon>
        <taxon>Bacillati</taxon>
        <taxon>Actinomycetota</taxon>
        <taxon>Actinomycetes</taxon>
        <taxon>Motilibacterales</taxon>
        <taxon>Motilibacteraceae</taxon>
        <taxon>Motilibacter</taxon>
    </lineage>
</organism>
<comment type="caution">
    <text evidence="5">The sequence shown here is derived from an EMBL/GenBank/DDBJ whole genome shotgun (WGS) entry which is preliminary data.</text>
</comment>
<name>A0A420XP15_9ACTN</name>
<evidence type="ECO:0000313" key="6">
    <source>
        <dbReference type="Proteomes" id="UP000281955"/>
    </source>
</evidence>
<feature type="region of interest" description="Disordered" evidence="1">
    <location>
        <begin position="341"/>
        <end position="375"/>
    </location>
</feature>
<evidence type="ECO:0000313" key="5">
    <source>
        <dbReference type="EMBL" id="RKS73940.1"/>
    </source>
</evidence>
<sequence>MTLSIRRALLLAGVTAAAVVVPAAAASAHPLGNFTVNSYSGVVVSPSEVRVDHVMDYAEIPTVQQKRAIGGNLAAYAPKACAAQASLLGVTVSAQPVALTVHGATAQLLPGAAGLQTLRLECDLRAAVELEEATEVRFTDRAAADHVGWHEVTVRGDSATVSRSDAPATSVSNRLTAYPQDMLKSPEDRRSARFTATPGGARLLEPTGQVALVSRPADALSNAFTSLVGEGGVGTGAVVLALLLAAAIGAAHAVAPGHGKTVMAFYLAGRQARSLRAAFTVGTTVTLTHTAGVLVLGLLVSTGAAFTPAHAYPWLSMLSGLLVVAVGLNLVRQVRRGRGHEHLHGEHSHGEHSHGGHTHSHGGHTHLHGGHSHGPVPAPLARQAVLVRGGTSATTLTLPTQLSSPEAEPEPHPHSHDEVDEKPRRSGLVAMGLAGGLVPSPTAVVVLLGAVATGHWWLGVVLVVAFGLGMAVTLTAVGIAVATAGERLTLAGTGTSRLARAAGPVLRWAPALAAVGVCTLGVVVVVRGLLAL</sequence>
<feature type="transmembrane region" description="Helical" evidence="2">
    <location>
        <begin position="311"/>
        <end position="331"/>
    </location>
</feature>
<dbReference type="AlphaFoldDB" id="A0A420XP15"/>
<proteinExistence type="predicted"/>
<dbReference type="GO" id="GO:0005886">
    <property type="term" value="C:plasma membrane"/>
    <property type="evidence" value="ECO:0007669"/>
    <property type="project" value="UniProtKB-SubCell"/>
</dbReference>